<reference evidence="2 3" key="1">
    <citation type="journal article" date="2019" name="Appl. Microbiol. Biotechnol.">
        <title>Uncovering carbohydrate metabolism through a genotype-phenotype association study of 56 lactic acid bacteria genomes.</title>
        <authorList>
            <person name="Buron-Moles G."/>
            <person name="Chailyan A."/>
            <person name="Dolejs I."/>
            <person name="Forster J."/>
            <person name="Miks M.H."/>
        </authorList>
    </citation>
    <scope>NUCLEOTIDE SEQUENCE [LARGE SCALE GENOMIC DNA]</scope>
    <source>
        <strain evidence="2 3">ATCC 49373</strain>
    </source>
</reference>
<name>A0A4R5NMU3_9LACO</name>
<dbReference type="NCBIfam" id="NF003339">
    <property type="entry name" value="PRK04351.1"/>
    <property type="match status" value="1"/>
</dbReference>
<dbReference type="Pfam" id="PF17283">
    <property type="entry name" value="Zn_ribbon_SprT"/>
    <property type="match status" value="1"/>
</dbReference>
<feature type="domain" description="SprT-like" evidence="1">
    <location>
        <begin position="4"/>
        <end position="147"/>
    </location>
</feature>
<sequence>MSNEELQQLVQKISIDYFKKPFQHTANFNNRLKTTGGRYHLNDHHIDINPRILSEFGMECLIGTIKHELCHYHLHLAGQTGGHGTRAFKQLLSEVHGLRYSPIRPTGQRAVRYLYQCVNCGQNYPRKRRIDLTRFACSRCHHKLRLVKQSA</sequence>
<dbReference type="Pfam" id="PF10263">
    <property type="entry name" value="SprT-like"/>
    <property type="match status" value="1"/>
</dbReference>
<dbReference type="STRING" id="1122149.FD44_GL001132"/>
<keyword evidence="3" id="KW-1185">Reference proteome</keyword>
<evidence type="ECO:0000313" key="2">
    <source>
        <dbReference type="EMBL" id="TDG76934.1"/>
    </source>
</evidence>
<protein>
    <recommendedName>
        <fullName evidence="1">SprT-like domain-containing protein</fullName>
    </recommendedName>
</protein>
<organism evidence="2 3">
    <name type="scientific">Secundilactobacillus malefermentans</name>
    <dbReference type="NCBI Taxonomy" id="176292"/>
    <lineage>
        <taxon>Bacteria</taxon>
        <taxon>Bacillati</taxon>
        <taxon>Bacillota</taxon>
        <taxon>Bacilli</taxon>
        <taxon>Lactobacillales</taxon>
        <taxon>Lactobacillaceae</taxon>
        <taxon>Secundilactobacillus</taxon>
    </lineage>
</organism>
<accession>A0A4R5NMU3</accession>
<dbReference type="GO" id="GO:0006950">
    <property type="term" value="P:response to stress"/>
    <property type="evidence" value="ECO:0007669"/>
    <property type="project" value="UniProtKB-ARBA"/>
</dbReference>
<dbReference type="RefSeq" id="WP_010620494.1">
    <property type="nucleotide sequence ID" value="NZ_PUFO01000056.1"/>
</dbReference>
<dbReference type="OrthoDB" id="9799909at2"/>
<evidence type="ECO:0000259" key="1">
    <source>
        <dbReference type="SMART" id="SM00731"/>
    </source>
</evidence>
<proteinExistence type="predicted"/>
<dbReference type="InterPro" id="IPR006640">
    <property type="entry name" value="SprT-like_domain"/>
</dbReference>
<dbReference type="EMBL" id="PUFO01000056">
    <property type="protein sequence ID" value="TDG76934.1"/>
    <property type="molecule type" value="Genomic_DNA"/>
</dbReference>
<dbReference type="Proteomes" id="UP000294854">
    <property type="component" value="Unassembled WGS sequence"/>
</dbReference>
<dbReference type="InterPro" id="IPR035240">
    <property type="entry name" value="SprT_Zn_ribbon"/>
</dbReference>
<comment type="caution">
    <text evidence="2">The sequence shown here is derived from an EMBL/GenBank/DDBJ whole genome shotgun (WGS) entry which is preliminary data.</text>
</comment>
<dbReference type="AlphaFoldDB" id="A0A4R5NMU3"/>
<gene>
    <name evidence="2" type="ORF">C5L31_001525</name>
</gene>
<evidence type="ECO:0000313" key="3">
    <source>
        <dbReference type="Proteomes" id="UP000294854"/>
    </source>
</evidence>
<dbReference type="SMART" id="SM00731">
    <property type="entry name" value="SprT"/>
    <property type="match status" value="1"/>
</dbReference>